<dbReference type="EMBL" id="BSRX01000002">
    <property type="protein sequence ID" value="GLW52489.1"/>
    <property type="molecule type" value="Genomic_DNA"/>
</dbReference>
<keyword evidence="2" id="KW-1133">Transmembrane helix</keyword>
<dbReference type="OrthoDB" id="3867729at2"/>
<feature type="transmembrane region" description="Helical" evidence="2">
    <location>
        <begin position="241"/>
        <end position="259"/>
    </location>
</feature>
<dbReference type="RefSeq" id="WP_158715235.1">
    <property type="nucleotide sequence ID" value="NZ_BSRX01000002.1"/>
</dbReference>
<feature type="region of interest" description="Disordered" evidence="1">
    <location>
        <begin position="208"/>
        <end position="234"/>
    </location>
</feature>
<evidence type="ECO:0000313" key="4">
    <source>
        <dbReference type="Proteomes" id="UP001165143"/>
    </source>
</evidence>
<name>A0A9W6PCH7_9ACTN</name>
<keyword evidence="2" id="KW-0812">Transmembrane</keyword>
<evidence type="ECO:0000313" key="3">
    <source>
        <dbReference type="EMBL" id="GLW52489.1"/>
    </source>
</evidence>
<proteinExistence type="predicted"/>
<gene>
    <name evidence="3" type="ORF">Kpho01_05000</name>
</gene>
<accession>A0A9W6PCH7</accession>
<feature type="compositionally biased region" description="Basic and acidic residues" evidence="1">
    <location>
        <begin position="208"/>
        <end position="229"/>
    </location>
</feature>
<comment type="caution">
    <text evidence="3">The sequence shown here is derived from an EMBL/GenBank/DDBJ whole genome shotgun (WGS) entry which is preliminary data.</text>
</comment>
<reference evidence="3" key="1">
    <citation type="submission" date="2023-02" db="EMBL/GenBank/DDBJ databases">
        <title>Kitasatospora phosalacinea NBRC 14362.</title>
        <authorList>
            <person name="Ichikawa N."/>
            <person name="Sato H."/>
            <person name="Tonouchi N."/>
        </authorList>
    </citation>
    <scope>NUCLEOTIDE SEQUENCE</scope>
    <source>
        <strain evidence="3">NBRC 14362</strain>
    </source>
</reference>
<protein>
    <submittedName>
        <fullName evidence="3">Uncharacterized protein</fullName>
    </submittedName>
</protein>
<evidence type="ECO:0000256" key="2">
    <source>
        <dbReference type="SAM" id="Phobius"/>
    </source>
</evidence>
<feature type="region of interest" description="Disordered" evidence="1">
    <location>
        <begin position="1"/>
        <end position="20"/>
    </location>
</feature>
<dbReference type="Proteomes" id="UP001165143">
    <property type="component" value="Unassembled WGS sequence"/>
</dbReference>
<keyword evidence="2" id="KW-0472">Membrane</keyword>
<evidence type="ECO:0000256" key="1">
    <source>
        <dbReference type="SAM" id="MobiDB-lite"/>
    </source>
</evidence>
<dbReference type="AlphaFoldDB" id="A0A9W6PCH7"/>
<sequence>MSSDRPTTTTPRPLRTSLRAPLSTSLRAPLSTSLRALLAALLLAGAVLLGTGSPAARAADATPATTATGASIAEALKTSAVYVDPAFAAAVTPAQQQQITEQIAATGLPIKVVLVPLQKGDAFGGDAKAMAAVVQERLGRSPLIMITSDDYGSWLNGYEWPAGDSRQVRDAASAVGMIKELKDAGLAAKVGRTIELISTGKGTEVYKAETDRLDRERSARPATEDRDTDVPSGSSATSGPFAIAALLVLALVVGGALLVRSRRRPRHTAFTFPDAVFAADRAADEAGLRRQAADEVLALGAALDGADGATTPGLGRALDAYDAAGRVLDAADGLPDLAGVLALTAEGRAALATGERLPLCFFDPRHGTAARRTTWRPLGRRERVDVAVCEDCTQALKARRSPQVLAVRDQGRTVPYFEVPADRSLWAATGYGSLLSGPDDTLAARVTSGEFTRTATRRQRTADHQD</sequence>
<organism evidence="3 4">
    <name type="scientific">Kitasatospora phosalacinea</name>
    <dbReference type="NCBI Taxonomy" id="2065"/>
    <lineage>
        <taxon>Bacteria</taxon>
        <taxon>Bacillati</taxon>
        <taxon>Actinomycetota</taxon>
        <taxon>Actinomycetes</taxon>
        <taxon>Kitasatosporales</taxon>
        <taxon>Streptomycetaceae</taxon>
        <taxon>Kitasatospora</taxon>
    </lineage>
</organism>